<sequence length="347" mass="38086">MSDIFTSIFTKATSILGLLTTCGAVYRLVDFLFFHFTVSRDPLAAYRSDFPSHDESDRPKTYALITGSSGGIGFGLAESLVRRGFGVILLSNDEAGLQSAKQRLVRQYPNCASSIELVHLDAVRASVEDIQNRIISNCIELKNLTVTILINNVGGVLLPSPLFRVFSEYDSKGIDDNIDLNARFMAHVTRAMLPTLSASSALSSSRRPNRSLILSMSSGARSGIPWQGIYSATKAFNAAFSMALAREFRATGVPIDCIAVVPGDVLTDSNYTGLGAWSPSAHQFGEMILNRVPAAVSRHRLWMSPYWLHAIQIAIMDWIPETILCGVLADKMVDKKLMFEKEAQKQK</sequence>
<organism evidence="3 4">
    <name type="scientific">Exophiala bonariae</name>
    <dbReference type="NCBI Taxonomy" id="1690606"/>
    <lineage>
        <taxon>Eukaryota</taxon>
        <taxon>Fungi</taxon>
        <taxon>Dikarya</taxon>
        <taxon>Ascomycota</taxon>
        <taxon>Pezizomycotina</taxon>
        <taxon>Eurotiomycetes</taxon>
        <taxon>Chaetothyriomycetidae</taxon>
        <taxon>Chaetothyriales</taxon>
        <taxon>Herpotrichiellaceae</taxon>
        <taxon>Exophiala</taxon>
    </lineage>
</organism>
<keyword evidence="2" id="KW-0560">Oxidoreductase</keyword>
<comment type="caution">
    <text evidence="3">The sequence shown here is derived from an EMBL/GenBank/DDBJ whole genome shotgun (WGS) entry which is preliminary data.</text>
</comment>
<proteinExistence type="inferred from homology"/>
<evidence type="ECO:0000313" key="3">
    <source>
        <dbReference type="EMBL" id="KAK5046889.1"/>
    </source>
</evidence>
<dbReference type="InterPro" id="IPR036291">
    <property type="entry name" value="NAD(P)-bd_dom_sf"/>
</dbReference>
<gene>
    <name evidence="3" type="ORF">LTR84_007243</name>
</gene>
<dbReference type="PANTHER" id="PTHR43899:SF13">
    <property type="entry name" value="RH59310P"/>
    <property type="match status" value="1"/>
</dbReference>
<dbReference type="Pfam" id="PF00106">
    <property type="entry name" value="adh_short"/>
    <property type="match status" value="1"/>
</dbReference>
<dbReference type="Gene3D" id="3.40.50.720">
    <property type="entry name" value="NAD(P)-binding Rossmann-like Domain"/>
    <property type="match status" value="1"/>
</dbReference>
<dbReference type="GO" id="GO:0016491">
    <property type="term" value="F:oxidoreductase activity"/>
    <property type="evidence" value="ECO:0007669"/>
    <property type="project" value="UniProtKB-KW"/>
</dbReference>
<evidence type="ECO:0000313" key="4">
    <source>
        <dbReference type="Proteomes" id="UP001358417"/>
    </source>
</evidence>
<dbReference type="PANTHER" id="PTHR43899">
    <property type="entry name" value="RH59310P"/>
    <property type="match status" value="1"/>
</dbReference>
<dbReference type="GO" id="GO:0005783">
    <property type="term" value="C:endoplasmic reticulum"/>
    <property type="evidence" value="ECO:0007669"/>
    <property type="project" value="TreeGrafter"/>
</dbReference>
<name>A0AAV9MYU6_9EURO</name>
<evidence type="ECO:0000256" key="1">
    <source>
        <dbReference type="ARBA" id="ARBA00006484"/>
    </source>
</evidence>
<dbReference type="Proteomes" id="UP001358417">
    <property type="component" value="Unassembled WGS sequence"/>
</dbReference>
<comment type="similarity">
    <text evidence="1">Belongs to the short-chain dehydrogenases/reductases (SDR) family.</text>
</comment>
<dbReference type="SUPFAM" id="SSF51735">
    <property type="entry name" value="NAD(P)-binding Rossmann-fold domains"/>
    <property type="match status" value="1"/>
</dbReference>
<protein>
    <submittedName>
        <fullName evidence="3">Uncharacterized protein</fullName>
    </submittedName>
</protein>
<evidence type="ECO:0000256" key="2">
    <source>
        <dbReference type="ARBA" id="ARBA00023002"/>
    </source>
</evidence>
<keyword evidence="4" id="KW-1185">Reference proteome</keyword>
<dbReference type="EMBL" id="JAVRRD010000028">
    <property type="protein sequence ID" value="KAK5046889.1"/>
    <property type="molecule type" value="Genomic_DNA"/>
</dbReference>
<dbReference type="RefSeq" id="XP_064702462.1">
    <property type="nucleotide sequence ID" value="XM_064850796.1"/>
</dbReference>
<accession>A0AAV9MYU6</accession>
<dbReference type="InterPro" id="IPR051019">
    <property type="entry name" value="VLCFA-Steroid_DH"/>
</dbReference>
<reference evidence="3 4" key="1">
    <citation type="submission" date="2023-08" db="EMBL/GenBank/DDBJ databases">
        <title>Black Yeasts Isolated from many extreme environments.</title>
        <authorList>
            <person name="Coleine C."/>
            <person name="Stajich J.E."/>
            <person name="Selbmann L."/>
        </authorList>
    </citation>
    <scope>NUCLEOTIDE SEQUENCE [LARGE SCALE GENOMIC DNA]</scope>
    <source>
        <strain evidence="3 4">CCFEE 5792</strain>
    </source>
</reference>
<dbReference type="PRINTS" id="PR00081">
    <property type="entry name" value="GDHRDH"/>
</dbReference>
<dbReference type="InterPro" id="IPR002347">
    <property type="entry name" value="SDR_fam"/>
</dbReference>
<dbReference type="GeneID" id="89975409"/>
<dbReference type="AlphaFoldDB" id="A0AAV9MYU6"/>